<dbReference type="PANTHER" id="PTHR12449:SF22">
    <property type="entry name" value="NUCLEOLAR PROTEIN 4"/>
    <property type="match status" value="1"/>
</dbReference>
<dbReference type="KEGG" id="spu:105447177"/>
<feature type="compositionally biased region" description="Polar residues" evidence="1">
    <location>
        <begin position="354"/>
        <end position="369"/>
    </location>
</feature>
<dbReference type="RefSeq" id="XP_030839415.1">
    <property type="nucleotide sequence ID" value="XM_030983555.1"/>
</dbReference>
<dbReference type="EnsemblMetazoa" id="XM_030983555">
    <property type="protein sequence ID" value="XP_030839415"/>
    <property type="gene ID" value="LOC105447177"/>
</dbReference>
<protein>
    <recommendedName>
        <fullName evidence="4">Nucleolar protein 4</fullName>
    </recommendedName>
</protein>
<feature type="region of interest" description="Disordered" evidence="1">
    <location>
        <begin position="275"/>
        <end position="369"/>
    </location>
</feature>
<dbReference type="OrthoDB" id="10047222at2759"/>
<reference evidence="3" key="1">
    <citation type="submission" date="2015-02" db="EMBL/GenBank/DDBJ databases">
        <title>Genome sequencing for Strongylocentrotus purpuratus.</title>
        <authorList>
            <person name="Murali S."/>
            <person name="Liu Y."/>
            <person name="Vee V."/>
            <person name="English A."/>
            <person name="Wang M."/>
            <person name="Skinner E."/>
            <person name="Han Y."/>
            <person name="Muzny D.M."/>
            <person name="Worley K.C."/>
            <person name="Gibbs R.A."/>
        </authorList>
    </citation>
    <scope>NUCLEOTIDE SEQUENCE</scope>
</reference>
<dbReference type="PANTHER" id="PTHR12449">
    <property type="entry name" value="DEATH DOMAIN-CONTAINING PROTEIN"/>
    <property type="match status" value="1"/>
</dbReference>
<reference evidence="2" key="2">
    <citation type="submission" date="2021-01" db="UniProtKB">
        <authorList>
            <consortium name="EnsemblMetazoa"/>
        </authorList>
    </citation>
    <scope>IDENTIFICATION</scope>
</reference>
<evidence type="ECO:0008006" key="4">
    <source>
        <dbReference type="Google" id="ProtNLM"/>
    </source>
</evidence>
<keyword evidence="3" id="KW-1185">Reference proteome</keyword>
<feature type="compositionally biased region" description="Basic and acidic residues" evidence="1">
    <location>
        <begin position="338"/>
        <end position="353"/>
    </location>
</feature>
<evidence type="ECO:0000313" key="2">
    <source>
        <dbReference type="EnsemblMetazoa" id="XP_030839415"/>
    </source>
</evidence>
<dbReference type="Proteomes" id="UP000007110">
    <property type="component" value="Unassembled WGS sequence"/>
</dbReference>
<organism evidence="2 3">
    <name type="scientific">Strongylocentrotus purpuratus</name>
    <name type="common">Purple sea urchin</name>
    <dbReference type="NCBI Taxonomy" id="7668"/>
    <lineage>
        <taxon>Eukaryota</taxon>
        <taxon>Metazoa</taxon>
        <taxon>Echinodermata</taxon>
        <taxon>Eleutherozoa</taxon>
        <taxon>Echinozoa</taxon>
        <taxon>Echinoidea</taxon>
        <taxon>Euechinoidea</taxon>
        <taxon>Echinacea</taxon>
        <taxon>Camarodonta</taxon>
        <taxon>Echinidea</taxon>
        <taxon>Strongylocentrotidae</taxon>
        <taxon>Strongylocentrotus</taxon>
    </lineage>
</organism>
<dbReference type="InParanoid" id="A0A7M7SXX4"/>
<dbReference type="AlphaFoldDB" id="A0A7M7SXX4"/>
<feature type="compositionally biased region" description="Polar residues" evidence="1">
    <location>
        <begin position="292"/>
        <end position="301"/>
    </location>
</feature>
<dbReference type="InterPro" id="IPR039788">
    <property type="entry name" value="NOL4/NOL4L"/>
</dbReference>
<proteinExistence type="predicted"/>
<accession>A0A7M7SXX4</accession>
<dbReference type="GeneID" id="105447177"/>
<sequence>MEMDIAPKRDGLSLMTGVNVTTNGCGAVNDTSKHDGGTVMELEKGGGCGRGGGGGGGGGDEMIPPDQYCKWVEKTYGDSGKTKTVTRKKYNRIVAVLKGEELPSAENGRFRFWIKGKNFKLAAAEKGQPDYGRKVLYVPVKSTDSDGTIVDRGYKRVAVVEDFYTIIHSVHVGSDSKNGKHAGQKRTYRAVAENYAFLPREAVTRFLMSCSECQKRMHLTFDTTQKNGVARKTKDSTNGRQACSDAVKDIDYNLPITTTYLNHLRNMRITRSETIEDETSLSSADTEISDPSLLSETSASQAVEGVTTPAEPDRLSPQPLDLKKGEIMKETGSQGTHTPDEHGRSSAEPDTQAKTDSASKSSITRAPRM</sequence>
<name>A0A7M7SXX4_STRPU</name>
<evidence type="ECO:0000256" key="1">
    <source>
        <dbReference type="SAM" id="MobiDB-lite"/>
    </source>
</evidence>
<evidence type="ECO:0000313" key="3">
    <source>
        <dbReference type="Proteomes" id="UP000007110"/>
    </source>
</evidence>